<feature type="compositionally biased region" description="Basic and acidic residues" evidence="4">
    <location>
        <begin position="158"/>
        <end position="178"/>
    </location>
</feature>
<feature type="region of interest" description="Disordered" evidence="4">
    <location>
        <begin position="253"/>
        <end position="276"/>
    </location>
</feature>
<dbReference type="SUPFAM" id="SSF55781">
    <property type="entry name" value="GAF domain-like"/>
    <property type="match status" value="1"/>
</dbReference>
<keyword evidence="7" id="KW-1185">Reference proteome</keyword>
<dbReference type="CDD" id="cd00077">
    <property type="entry name" value="HDc"/>
    <property type="match status" value="1"/>
</dbReference>
<name>A0ABN7B981_9HEMI</name>
<evidence type="ECO:0000256" key="4">
    <source>
        <dbReference type="SAM" id="MobiDB-lite"/>
    </source>
</evidence>
<dbReference type="PROSITE" id="PS51845">
    <property type="entry name" value="PDEASE_I_2"/>
    <property type="match status" value="1"/>
</dbReference>
<dbReference type="InterPro" id="IPR023174">
    <property type="entry name" value="PDEase_CS"/>
</dbReference>
<feature type="compositionally biased region" description="Acidic residues" evidence="4">
    <location>
        <begin position="102"/>
        <end position="125"/>
    </location>
</feature>
<evidence type="ECO:0000256" key="1">
    <source>
        <dbReference type="ARBA" id="ARBA00022723"/>
    </source>
</evidence>
<dbReference type="PROSITE" id="PS00126">
    <property type="entry name" value="PDEASE_I_1"/>
    <property type="match status" value="1"/>
</dbReference>
<feature type="compositionally biased region" description="Basic residues" evidence="4">
    <location>
        <begin position="265"/>
        <end position="276"/>
    </location>
</feature>
<dbReference type="PANTHER" id="PTHR11347">
    <property type="entry name" value="CYCLIC NUCLEOTIDE PHOSPHODIESTERASE"/>
    <property type="match status" value="1"/>
</dbReference>
<dbReference type="InterPro" id="IPR002073">
    <property type="entry name" value="PDEase_catalytic_dom"/>
</dbReference>
<dbReference type="InterPro" id="IPR036971">
    <property type="entry name" value="PDEase_catalytic_dom_sf"/>
</dbReference>
<proteinExistence type="inferred from homology"/>
<comment type="cofactor">
    <cofactor evidence="3">
        <name>a divalent metal cation</name>
        <dbReference type="ChEBI" id="CHEBI:60240"/>
    </cofactor>
    <text evidence="3">Binds 2 divalent metal cations per subunit. Site 1 may preferentially bind zinc ions, while site 2 has a preference for magnesium and/or manganese ions.</text>
</comment>
<dbReference type="InterPro" id="IPR003607">
    <property type="entry name" value="HD/PDEase_dom"/>
</dbReference>
<dbReference type="EMBL" id="AP028918">
    <property type="protein sequence ID" value="BES99721.1"/>
    <property type="molecule type" value="Genomic_DNA"/>
</dbReference>
<dbReference type="InterPro" id="IPR023088">
    <property type="entry name" value="PDEase"/>
</dbReference>
<accession>A0ABN7B981</accession>
<reference evidence="6 7" key="1">
    <citation type="submission" date="2023-09" db="EMBL/GenBank/DDBJ databases">
        <title>Nesidiocoris tenuis whole genome shotgun sequence.</title>
        <authorList>
            <person name="Shibata T."/>
            <person name="Shimoda M."/>
            <person name="Kobayashi T."/>
            <person name="Uehara T."/>
        </authorList>
    </citation>
    <scope>NUCLEOTIDE SEQUENCE [LARGE SCALE GENOMIC DNA]</scope>
    <source>
        <strain evidence="6 7">Japan</strain>
    </source>
</reference>
<dbReference type="Proteomes" id="UP001307889">
    <property type="component" value="Chromosome 10"/>
</dbReference>
<dbReference type="SUPFAM" id="SSF109604">
    <property type="entry name" value="HD-domain/PDEase-like"/>
    <property type="match status" value="1"/>
</dbReference>
<evidence type="ECO:0000256" key="3">
    <source>
        <dbReference type="RuleBase" id="RU363067"/>
    </source>
</evidence>
<comment type="similarity">
    <text evidence="3">Belongs to the cyclic nucleotide phosphodiesterase family.</text>
</comment>
<gene>
    <name evidence="6" type="ORF">NTJ_12538</name>
</gene>
<sequence>MDEDRADESQKQSALDLSGLSAAYQAAQEDEVLFWAKSTEEMLARGFGNMENQSQSQDYSKVLSSAKYEPPGSSEDEDSFFRSNPSLIHEPVANVPEVHEPEPEDDLSSAGPDDDLSSAGPDDDLSSPGPDDRMNRNNRVLTSDPDDYPDNRSLAADEDGKKEKIDPGANSKKDNGDDRLTQASKVLHFLAPQLNTTVSDLVLKANEFQRNYPSKLFRSRKRLHAILDKIKSSRKGRRNKSLHATLTEASAASVKPTFLSERPQSPKKRNKLRKNKLKKGGDTLEQIISKKLDYENTISQLVEPILSKEPTYLLDEKLQEYTSVAGHIPNIGLKLRPDFNYCRDLHILDFGEYEANDRSVIKALWDAMLFLKKFIGADDARIYHAKGDCIARFVDEQCHRHPTNWPIGPGTIAAAYAAHKGQILCLDADEFISEEHPLGLAKTGKYLIISPREQPVKTAILPMLTPNKRVLAVMEFDKNSGDGFKMENIHYALSYGSWITAALIRKGIKESLRDAKQYNATILNCLKCFLHEKLTLNQCISAIMIKMKDFVNAERVIFYHMKADKKLDADVYEDCGSNQNVVTKSSRKIDIRKDLLMKEVAENHVVVNIHKAEGNADFIKYHIFDKSINSILCVPIGNPKRLLGIIKVWNKVGHKMFFDIDLVNVSNAGIYCTSIIFYSQIGKQLDNTILIANKQKATLTNHMVPCPHDILQFRSRPITKPPPYYLSFDWYPSKDELARDLLADYAWWMFNDLFEGDAFMDKFDIFLLMCKKGYRRSSSYHNFEHAFCATHCMFVIVRTCSQKFSYLEQMALMCAMLCHDIDHPGKTNPFLKASEHPLSKLYKFAFLENHHSNVTRILIDHCKIFEHLSPTDYKAMVEDMHRLIIATDLAKHFRKKKYLDDLVKEKHFDDTLPAHKMHLKSIIMTTCDLSGQFKSFERTREITFTLYIELYREGDWLKSKGLPVHSTLDRYRYLDIPQDQVNFLSMVVIPCVLLLVQMVPVLKDPYVLSCNNLEIWKRVVFIKLFR</sequence>
<evidence type="ECO:0000313" key="6">
    <source>
        <dbReference type="EMBL" id="BES99721.1"/>
    </source>
</evidence>
<feature type="region of interest" description="Disordered" evidence="4">
    <location>
        <begin position="46"/>
        <end position="178"/>
    </location>
</feature>
<dbReference type="Gene3D" id="1.10.1300.10">
    <property type="entry name" value="3'5'-cyclic nucleotide phosphodiesterase, catalytic domain"/>
    <property type="match status" value="1"/>
</dbReference>
<feature type="domain" description="PDEase" evidence="5">
    <location>
        <begin position="699"/>
        <end position="1023"/>
    </location>
</feature>
<protein>
    <recommendedName>
        <fullName evidence="3">Phosphodiesterase</fullName>
        <ecNumber evidence="3">3.1.4.-</ecNumber>
    </recommendedName>
</protein>
<keyword evidence="2 3" id="KW-0378">Hydrolase</keyword>
<dbReference type="EC" id="3.1.4.-" evidence="3"/>
<evidence type="ECO:0000259" key="5">
    <source>
        <dbReference type="PROSITE" id="PS51845"/>
    </source>
</evidence>
<evidence type="ECO:0000256" key="2">
    <source>
        <dbReference type="ARBA" id="ARBA00022801"/>
    </source>
</evidence>
<feature type="compositionally biased region" description="Polar residues" evidence="4">
    <location>
        <begin position="50"/>
        <end position="63"/>
    </location>
</feature>
<evidence type="ECO:0000313" key="7">
    <source>
        <dbReference type="Proteomes" id="UP001307889"/>
    </source>
</evidence>
<dbReference type="Gene3D" id="3.30.450.40">
    <property type="match status" value="1"/>
</dbReference>
<dbReference type="Pfam" id="PF00233">
    <property type="entry name" value="PDEase_I"/>
    <property type="match status" value="1"/>
</dbReference>
<keyword evidence="1 3" id="KW-0479">Metal-binding</keyword>
<dbReference type="InterPro" id="IPR029016">
    <property type="entry name" value="GAF-like_dom_sf"/>
</dbReference>
<dbReference type="PRINTS" id="PR00387">
    <property type="entry name" value="PDIESTERASE1"/>
</dbReference>
<organism evidence="6 7">
    <name type="scientific">Nesidiocoris tenuis</name>
    <dbReference type="NCBI Taxonomy" id="355587"/>
    <lineage>
        <taxon>Eukaryota</taxon>
        <taxon>Metazoa</taxon>
        <taxon>Ecdysozoa</taxon>
        <taxon>Arthropoda</taxon>
        <taxon>Hexapoda</taxon>
        <taxon>Insecta</taxon>
        <taxon>Pterygota</taxon>
        <taxon>Neoptera</taxon>
        <taxon>Paraneoptera</taxon>
        <taxon>Hemiptera</taxon>
        <taxon>Heteroptera</taxon>
        <taxon>Panheteroptera</taxon>
        <taxon>Cimicomorpha</taxon>
        <taxon>Miridae</taxon>
        <taxon>Dicyphina</taxon>
        <taxon>Nesidiocoris</taxon>
    </lineage>
</organism>